<feature type="compositionally biased region" description="Basic and acidic residues" evidence="1">
    <location>
        <begin position="195"/>
        <end position="207"/>
    </location>
</feature>
<evidence type="ECO:0000259" key="3">
    <source>
        <dbReference type="Pfam" id="PF17389"/>
    </source>
</evidence>
<evidence type="ECO:0000313" key="6">
    <source>
        <dbReference type="Proteomes" id="UP001059380"/>
    </source>
</evidence>
<dbReference type="PANTHER" id="PTHR34987">
    <property type="entry name" value="C, PUTATIVE (AFU_ORTHOLOGUE AFUA_3G02880)-RELATED"/>
    <property type="match status" value="1"/>
</dbReference>
<evidence type="ECO:0000256" key="1">
    <source>
        <dbReference type="SAM" id="MobiDB-lite"/>
    </source>
</evidence>
<organism evidence="5 6">
    <name type="scientific">Occallatibacter riparius</name>
    <dbReference type="NCBI Taxonomy" id="1002689"/>
    <lineage>
        <taxon>Bacteria</taxon>
        <taxon>Pseudomonadati</taxon>
        <taxon>Acidobacteriota</taxon>
        <taxon>Terriglobia</taxon>
        <taxon>Terriglobales</taxon>
        <taxon>Acidobacteriaceae</taxon>
        <taxon>Occallatibacter</taxon>
    </lineage>
</organism>
<evidence type="ECO:0008006" key="7">
    <source>
        <dbReference type="Google" id="ProtNLM"/>
    </source>
</evidence>
<dbReference type="SUPFAM" id="SSF49785">
    <property type="entry name" value="Galactose-binding domain-like"/>
    <property type="match status" value="1"/>
</dbReference>
<dbReference type="Pfam" id="PF17389">
    <property type="entry name" value="Bac_rhamnosid6H"/>
    <property type="match status" value="1"/>
</dbReference>
<evidence type="ECO:0000256" key="2">
    <source>
        <dbReference type="SAM" id="SignalP"/>
    </source>
</evidence>
<keyword evidence="2" id="KW-0732">Signal</keyword>
<dbReference type="InterPro" id="IPR008979">
    <property type="entry name" value="Galactose-bd-like_sf"/>
</dbReference>
<feature type="domain" description="Alpha-L-rhamnosidase six-hairpin glycosidase" evidence="3">
    <location>
        <begin position="425"/>
        <end position="676"/>
    </location>
</feature>
<dbReference type="InterPro" id="IPR012341">
    <property type="entry name" value="6hp_glycosidase-like_sf"/>
</dbReference>
<dbReference type="SUPFAM" id="SSF48208">
    <property type="entry name" value="Six-hairpin glycosidases"/>
    <property type="match status" value="1"/>
</dbReference>
<feature type="region of interest" description="Disordered" evidence="1">
    <location>
        <begin position="195"/>
        <end position="219"/>
    </location>
</feature>
<protein>
    <recommendedName>
        <fullName evidence="7">Alpha-L-rhamnosidase</fullName>
    </recommendedName>
</protein>
<dbReference type="Gene3D" id="2.60.420.10">
    <property type="entry name" value="Maltose phosphorylase, domain 3"/>
    <property type="match status" value="1"/>
</dbReference>
<dbReference type="InterPro" id="IPR035396">
    <property type="entry name" value="Bac_rhamnosid6H"/>
</dbReference>
<dbReference type="KEGG" id="orp:MOP44_24690"/>
<sequence>MRRILLLLLFVAGSIGLTAQSAEQLDPPSRAWKASWITHPTAPLRDPIVLHFRRSVDLPAVPTSYIVRASADNRFILYVNGKRVGDGPARGDLTHWRYEKFDLAPLLHAGANLITATVWNFGVYAPLAQMSDRTAFLLESEATGDASISTPNGWQVEVEPGQTPLPRSTLSYITYYASGPGEQLDASQYDWKWQEGDKGTEGQRDKGAATGQWVKPGDPMRDSAFPGTNKAHSADVTGDNPWGLVPDELPHMEYATTDPAKVVRATVSKGESVPGKPGQISASVTAAHSQFEGFPSESGTVPPHSHVALMLDRKALTTAYPQLTVSGGKGAKIRLTYSEALFDDKFHKADRDALDYTDAQGKKHDRKAAGLNDLFLPDGGQHRTFEPLWWRTWRYLDLDITTGDEPLTLESLKAQFTAYPFEERAKLTTGQADLDKIWEVSWRTARLDAHETYMDTPYYEQLQYIGDTRIQALISYTVGGDDRLGRQALEAFNTSRIPEGITRSRYPSSLPQNIPTFSLLWIGMLHDWWMYRPDPTPVKESLEGTRSVLNWYAQYEQPDGLLKKTPWWSFIDWIIKGELASYSANGESCVTTLEYLGALEQAADLEQAFGDPHIAQQHRERAGHVRSGLTSQCWSADRKLLADNPDRKDFSEQANILGVLYDVIPKDQQADVLQRMLPIQPGETPNGMQSASHYFRFYLARALDHAGMGDQYLKSLDAWRSLLPLHFSTWPEQPGDTRSDSHAWTAHPIYDLLTLVAGIEPASPGFKSVRIAPHLGDLRSLTASFPHPDGDIRVEYGWTPEKPDSQIKGGSTFHATITLPRSLSGTFEFDGTSRELKPGVNRIEVPMK</sequence>
<evidence type="ECO:0000313" key="5">
    <source>
        <dbReference type="EMBL" id="UWZ83748.1"/>
    </source>
</evidence>
<dbReference type="Proteomes" id="UP001059380">
    <property type="component" value="Chromosome"/>
</dbReference>
<gene>
    <name evidence="5" type="ORF">MOP44_24690</name>
</gene>
<proteinExistence type="predicted"/>
<dbReference type="Gene3D" id="2.60.120.260">
    <property type="entry name" value="Galactose-binding domain-like"/>
    <property type="match status" value="2"/>
</dbReference>
<feature type="chain" id="PRO_5039906896" description="Alpha-L-rhamnosidase" evidence="2">
    <location>
        <begin position="22"/>
        <end position="848"/>
    </location>
</feature>
<reference evidence="5" key="1">
    <citation type="submission" date="2021-04" db="EMBL/GenBank/DDBJ databases">
        <title>Phylogenetic analysis of Acidobacteriaceae.</title>
        <authorList>
            <person name="Qiu L."/>
            <person name="Zhang Q."/>
        </authorList>
    </citation>
    <scope>NUCLEOTIDE SEQUENCE</scope>
    <source>
        <strain evidence="5">DSM 25168</strain>
    </source>
</reference>
<dbReference type="InterPro" id="IPR035398">
    <property type="entry name" value="Bac_rhamnosid_C"/>
</dbReference>
<feature type="domain" description="Alpha-L-rhamnosidase C-terminal" evidence="4">
    <location>
        <begin position="758"/>
        <end position="803"/>
    </location>
</feature>
<dbReference type="GO" id="GO:0005975">
    <property type="term" value="P:carbohydrate metabolic process"/>
    <property type="evidence" value="ECO:0007669"/>
    <property type="project" value="InterPro"/>
</dbReference>
<keyword evidence="6" id="KW-1185">Reference proteome</keyword>
<evidence type="ECO:0000259" key="4">
    <source>
        <dbReference type="Pfam" id="PF17390"/>
    </source>
</evidence>
<feature type="signal peptide" evidence="2">
    <location>
        <begin position="1"/>
        <end position="21"/>
    </location>
</feature>
<dbReference type="Gene3D" id="1.50.10.10">
    <property type="match status" value="1"/>
</dbReference>
<dbReference type="InterPro" id="IPR008928">
    <property type="entry name" value="6-hairpin_glycosidase_sf"/>
</dbReference>
<dbReference type="RefSeq" id="WP_260793139.1">
    <property type="nucleotide sequence ID" value="NZ_CP093313.1"/>
</dbReference>
<name>A0A9J7BLI6_9BACT</name>
<dbReference type="AlphaFoldDB" id="A0A9J7BLI6"/>
<dbReference type="Pfam" id="PF17390">
    <property type="entry name" value="Bac_rhamnosid_C"/>
    <property type="match status" value="1"/>
</dbReference>
<accession>A0A9J7BLI6</accession>
<dbReference type="PANTHER" id="PTHR34987:SF2">
    <property type="entry name" value="B, PUTATIVE (AFU_ORTHOLOGUE AFUA_7G05040)-RELATED"/>
    <property type="match status" value="1"/>
</dbReference>
<dbReference type="EMBL" id="CP093313">
    <property type="protein sequence ID" value="UWZ83748.1"/>
    <property type="molecule type" value="Genomic_DNA"/>
</dbReference>